<reference evidence="1 2" key="1">
    <citation type="submission" date="2013-11" db="EMBL/GenBank/DDBJ databases">
        <title>Genome sequencing of Stegodyphus mimosarum.</title>
        <authorList>
            <person name="Bechsgaard J."/>
        </authorList>
    </citation>
    <scope>NUCLEOTIDE SEQUENCE [LARGE SCALE GENOMIC DNA]</scope>
</reference>
<evidence type="ECO:0000313" key="2">
    <source>
        <dbReference type="Proteomes" id="UP000054359"/>
    </source>
</evidence>
<dbReference type="Proteomes" id="UP000054359">
    <property type="component" value="Unassembled WGS sequence"/>
</dbReference>
<name>A0A087UR65_STEMI</name>
<evidence type="ECO:0000313" key="1">
    <source>
        <dbReference type="EMBL" id="KFM79854.1"/>
    </source>
</evidence>
<feature type="non-terminal residue" evidence="1">
    <location>
        <position position="72"/>
    </location>
</feature>
<organism evidence="1 2">
    <name type="scientific">Stegodyphus mimosarum</name>
    <name type="common">African social velvet spider</name>
    <dbReference type="NCBI Taxonomy" id="407821"/>
    <lineage>
        <taxon>Eukaryota</taxon>
        <taxon>Metazoa</taxon>
        <taxon>Ecdysozoa</taxon>
        <taxon>Arthropoda</taxon>
        <taxon>Chelicerata</taxon>
        <taxon>Arachnida</taxon>
        <taxon>Araneae</taxon>
        <taxon>Araneomorphae</taxon>
        <taxon>Entelegynae</taxon>
        <taxon>Eresoidea</taxon>
        <taxon>Eresidae</taxon>
        <taxon>Stegodyphus</taxon>
    </lineage>
</organism>
<accession>A0A087UR65</accession>
<gene>
    <name evidence="1" type="ORF">X975_12267</name>
</gene>
<dbReference type="EMBL" id="KK121159">
    <property type="protein sequence ID" value="KFM79854.1"/>
    <property type="molecule type" value="Genomic_DNA"/>
</dbReference>
<keyword evidence="2" id="KW-1185">Reference proteome</keyword>
<dbReference type="AlphaFoldDB" id="A0A087UR65"/>
<protein>
    <submittedName>
        <fullName evidence="1">Uncharacterized protein</fullName>
    </submittedName>
</protein>
<sequence>MQSYCHIDISVFSRVMCRAALSIKCLLIPWVECICSFSHSQNHLVLKFCTQLCLHIELDILDCLIFINSNHI</sequence>
<proteinExistence type="predicted"/>